<evidence type="ECO:0000313" key="2">
    <source>
        <dbReference type="Proteomes" id="UP000886523"/>
    </source>
</evidence>
<protein>
    <submittedName>
        <fullName evidence="1">Uncharacterized protein</fullName>
    </submittedName>
</protein>
<proteinExistence type="predicted"/>
<keyword evidence="2" id="KW-1185">Reference proteome</keyword>
<organism evidence="1 2">
    <name type="scientific">Hydnum rufescens UP504</name>
    <dbReference type="NCBI Taxonomy" id="1448309"/>
    <lineage>
        <taxon>Eukaryota</taxon>
        <taxon>Fungi</taxon>
        <taxon>Dikarya</taxon>
        <taxon>Basidiomycota</taxon>
        <taxon>Agaricomycotina</taxon>
        <taxon>Agaricomycetes</taxon>
        <taxon>Cantharellales</taxon>
        <taxon>Hydnaceae</taxon>
        <taxon>Hydnum</taxon>
    </lineage>
</organism>
<dbReference type="EMBL" id="MU128967">
    <property type="protein sequence ID" value="KAF9513859.1"/>
    <property type="molecule type" value="Genomic_DNA"/>
</dbReference>
<evidence type="ECO:0000313" key="1">
    <source>
        <dbReference type="EMBL" id="KAF9513859.1"/>
    </source>
</evidence>
<reference evidence="1" key="1">
    <citation type="journal article" date="2020" name="Nat. Commun.">
        <title>Large-scale genome sequencing of mycorrhizal fungi provides insights into the early evolution of symbiotic traits.</title>
        <authorList>
            <person name="Miyauchi S."/>
            <person name="Kiss E."/>
            <person name="Kuo A."/>
            <person name="Drula E."/>
            <person name="Kohler A."/>
            <person name="Sanchez-Garcia M."/>
            <person name="Morin E."/>
            <person name="Andreopoulos B."/>
            <person name="Barry K.W."/>
            <person name="Bonito G."/>
            <person name="Buee M."/>
            <person name="Carver A."/>
            <person name="Chen C."/>
            <person name="Cichocki N."/>
            <person name="Clum A."/>
            <person name="Culley D."/>
            <person name="Crous P.W."/>
            <person name="Fauchery L."/>
            <person name="Girlanda M."/>
            <person name="Hayes R.D."/>
            <person name="Keri Z."/>
            <person name="LaButti K."/>
            <person name="Lipzen A."/>
            <person name="Lombard V."/>
            <person name="Magnuson J."/>
            <person name="Maillard F."/>
            <person name="Murat C."/>
            <person name="Nolan M."/>
            <person name="Ohm R.A."/>
            <person name="Pangilinan J."/>
            <person name="Pereira M.F."/>
            <person name="Perotto S."/>
            <person name="Peter M."/>
            <person name="Pfister S."/>
            <person name="Riley R."/>
            <person name="Sitrit Y."/>
            <person name="Stielow J.B."/>
            <person name="Szollosi G."/>
            <person name="Zifcakova L."/>
            <person name="Stursova M."/>
            <person name="Spatafora J.W."/>
            <person name="Tedersoo L."/>
            <person name="Vaario L.M."/>
            <person name="Yamada A."/>
            <person name="Yan M."/>
            <person name="Wang P."/>
            <person name="Xu J."/>
            <person name="Bruns T."/>
            <person name="Baldrian P."/>
            <person name="Vilgalys R."/>
            <person name="Dunand C."/>
            <person name="Henrissat B."/>
            <person name="Grigoriev I.V."/>
            <person name="Hibbett D."/>
            <person name="Nagy L.G."/>
            <person name="Martin F.M."/>
        </authorList>
    </citation>
    <scope>NUCLEOTIDE SEQUENCE</scope>
    <source>
        <strain evidence="1">UP504</strain>
    </source>
</reference>
<dbReference type="AlphaFoldDB" id="A0A9P6AXK1"/>
<name>A0A9P6AXK1_9AGAM</name>
<sequence length="56" mass="6500">MTSEIKMLYAWSIYRFMIAFSIPFSRLGSHENLGAYILVCLRNSTWSLNSSVCFSR</sequence>
<dbReference type="Proteomes" id="UP000886523">
    <property type="component" value="Unassembled WGS sequence"/>
</dbReference>
<gene>
    <name evidence="1" type="ORF">BS47DRAFT_1343682</name>
</gene>
<comment type="caution">
    <text evidence="1">The sequence shown here is derived from an EMBL/GenBank/DDBJ whole genome shotgun (WGS) entry which is preliminary data.</text>
</comment>
<accession>A0A9P6AXK1</accession>